<dbReference type="GeneID" id="39585348"/>
<proteinExistence type="predicted"/>
<protein>
    <submittedName>
        <fullName evidence="2">Uncharacterized protein</fullName>
    </submittedName>
</protein>
<organism evidence="2 3">
    <name type="scientific">Apiotrichum porosum</name>
    <dbReference type="NCBI Taxonomy" id="105984"/>
    <lineage>
        <taxon>Eukaryota</taxon>
        <taxon>Fungi</taxon>
        <taxon>Dikarya</taxon>
        <taxon>Basidiomycota</taxon>
        <taxon>Agaricomycotina</taxon>
        <taxon>Tremellomycetes</taxon>
        <taxon>Trichosporonales</taxon>
        <taxon>Trichosporonaceae</taxon>
        <taxon>Apiotrichum</taxon>
    </lineage>
</organism>
<gene>
    <name evidence="2" type="ORF">EHS24_000805</name>
</gene>
<keyword evidence="3" id="KW-1185">Reference proteome</keyword>
<comment type="caution">
    <text evidence="2">The sequence shown here is derived from an EMBL/GenBank/DDBJ whole genome shotgun (WGS) entry which is preliminary data.</text>
</comment>
<name>A0A427YAU3_9TREE</name>
<feature type="compositionally biased region" description="Pro residues" evidence="1">
    <location>
        <begin position="26"/>
        <end position="35"/>
    </location>
</feature>
<reference evidence="2 3" key="1">
    <citation type="submission" date="2018-11" db="EMBL/GenBank/DDBJ databases">
        <title>Genome sequence of Apiotrichum porosum DSM 27194.</title>
        <authorList>
            <person name="Aliyu H."/>
            <person name="Gorte O."/>
            <person name="Ochsenreither K."/>
        </authorList>
    </citation>
    <scope>NUCLEOTIDE SEQUENCE [LARGE SCALE GENOMIC DNA]</scope>
    <source>
        <strain evidence="2 3">DSM 27194</strain>
    </source>
</reference>
<dbReference type="RefSeq" id="XP_028480479.1">
    <property type="nucleotide sequence ID" value="XM_028616622.1"/>
</dbReference>
<dbReference type="Proteomes" id="UP000279236">
    <property type="component" value="Unassembled WGS sequence"/>
</dbReference>
<feature type="region of interest" description="Disordered" evidence="1">
    <location>
        <begin position="22"/>
        <end position="43"/>
    </location>
</feature>
<accession>A0A427YAU3</accession>
<dbReference type="AlphaFoldDB" id="A0A427YAU3"/>
<dbReference type="EMBL" id="RSCE01000001">
    <property type="protein sequence ID" value="RSH88271.1"/>
    <property type="molecule type" value="Genomic_DNA"/>
</dbReference>
<evidence type="ECO:0000313" key="3">
    <source>
        <dbReference type="Proteomes" id="UP000279236"/>
    </source>
</evidence>
<evidence type="ECO:0000313" key="2">
    <source>
        <dbReference type="EMBL" id="RSH88271.1"/>
    </source>
</evidence>
<dbReference type="OrthoDB" id="2596528at2759"/>
<sequence length="175" mass="18788">MSYLDILGSRMLVMFSPPITKSSPPMLEPPSPPGSPTSSTSSLLAISTPPPVAVSLLSIVYDDAHCAHFLANHVLTSAAVHPETYDVHDAETRLMTAAAEVLVWQEISRAKSFARDLGLLFTRSECVCEEDLVELAASHGLGLAPGNKRVRASREHEEPNHFHADHVDATAGLLA</sequence>
<evidence type="ECO:0000256" key="1">
    <source>
        <dbReference type="SAM" id="MobiDB-lite"/>
    </source>
</evidence>